<dbReference type="GO" id="GO:0007032">
    <property type="term" value="P:endosome organization"/>
    <property type="evidence" value="ECO:0007669"/>
    <property type="project" value="InterPro"/>
</dbReference>
<dbReference type="SUPFAM" id="SSF48371">
    <property type="entry name" value="ARM repeat"/>
    <property type="match status" value="1"/>
</dbReference>
<dbReference type="InterPro" id="IPR011989">
    <property type="entry name" value="ARM-like"/>
</dbReference>
<keyword evidence="1" id="KW-0472">Membrane</keyword>
<keyword evidence="3" id="KW-1185">Reference proteome</keyword>
<reference evidence="2 3" key="1">
    <citation type="journal article" date="2014" name="Nat. Genet.">
        <title>Genome and transcriptome of the porcine whipworm Trichuris suis.</title>
        <authorList>
            <person name="Jex A.R."/>
            <person name="Nejsum P."/>
            <person name="Schwarz E.M."/>
            <person name="Hu L."/>
            <person name="Young N.D."/>
            <person name="Hall R.S."/>
            <person name="Korhonen P.K."/>
            <person name="Liao S."/>
            <person name="Thamsborg S."/>
            <person name="Xia J."/>
            <person name="Xu P."/>
            <person name="Wang S."/>
            <person name="Scheerlinck J.P."/>
            <person name="Hofmann A."/>
            <person name="Sternberg P.W."/>
            <person name="Wang J."/>
            <person name="Gasser R.B."/>
        </authorList>
    </citation>
    <scope>NUCLEOTIDE SEQUENCE [LARGE SCALE GENOMIC DNA]</scope>
    <source>
        <strain evidence="2">DCEP-RM93M</strain>
    </source>
</reference>
<dbReference type="AlphaFoldDB" id="A0A085M6L2"/>
<dbReference type="Gene3D" id="1.25.10.10">
    <property type="entry name" value="Leucine-rich Repeat Variant"/>
    <property type="match status" value="1"/>
</dbReference>
<keyword evidence="1" id="KW-1133">Transmembrane helix</keyword>
<evidence type="ECO:0000313" key="2">
    <source>
        <dbReference type="EMBL" id="KFD52858.1"/>
    </source>
</evidence>
<proteinExistence type="predicted"/>
<dbReference type="InterPro" id="IPR016024">
    <property type="entry name" value="ARM-type_fold"/>
</dbReference>
<organism evidence="2 3">
    <name type="scientific">Trichuris suis</name>
    <name type="common">pig whipworm</name>
    <dbReference type="NCBI Taxonomy" id="68888"/>
    <lineage>
        <taxon>Eukaryota</taxon>
        <taxon>Metazoa</taxon>
        <taxon>Ecdysozoa</taxon>
        <taxon>Nematoda</taxon>
        <taxon>Enoplea</taxon>
        <taxon>Dorylaimia</taxon>
        <taxon>Trichinellida</taxon>
        <taxon>Trichuridae</taxon>
        <taxon>Trichuris</taxon>
    </lineage>
</organism>
<protein>
    <submittedName>
        <fullName evidence="2">Uncharacterized protein</fullName>
    </submittedName>
</protein>
<dbReference type="EMBL" id="KL363222">
    <property type="protein sequence ID" value="KFD52858.1"/>
    <property type="molecule type" value="Genomic_DNA"/>
</dbReference>
<dbReference type="GO" id="GO:2000641">
    <property type="term" value="P:regulation of early endosome to late endosome transport"/>
    <property type="evidence" value="ECO:0007669"/>
    <property type="project" value="InterPro"/>
</dbReference>
<evidence type="ECO:0000256" key="1">
    <source>
        <dbReference type="SAM" id="Phobius"/>
    </source>
</evidence>
<gene>
    <name evidence="2" type="ORF">M513_06168</name>
</gene>
<dbReference type="InterPro" id="IPR044978">
    <property type="entry name" value="GRV2/DNAJC13"/>
</dbReference>
<dbReference type="PANTHER" id="PTHR36983">
    <property type="entry name" value="DNAJ HOMOLOG SUBFAMILY C MEMBER 13"/>
    <property type="match status" value="1"/>
</dbReference>
<name>A0A085M6L2_9BILA</name>
<dbReference type="Proteomes" id="UP000030764">
    <property type="component" value="Unassembled WGS sequence"/>
</dbReference>
<evidence type="ECO:0000313" key="3">
    <source>
        <dbReference type="Proteomes" id="UP000030764"/>
    </source>
</evidence>
<dbReference type="PANTHER" id="PTHR36983:SF2">
    <property type="entry name" value="DNAJ HOMOLOG SUBFAMILY C MEMBER 13"/>
    <property type="match status" value="1"/>
</dbReference>
<keyword evidence="1" id="KW-0812">Transmembrane</keyword>
<accession>A0A085M6L2</accession>
<dbReference type="GO" id="GO:0006898">
    <property type="term" value="P:receptor-mediated endocytosis"/>
    <property type="evidence" value="ECO:0007669"/>
    <property type="project" value="TreeGrafter"/>
</dbReference>
<feature type="transmembrane region" description="Helical" evidence="1">
    <location>
        <begin position="12"/>
        <end position="34"/>
    </location>
</feature>
<feature type="transmembrane region" description="Helical" evidence="1">
    <location>
        <begin position="336"/>
        <end position="357"/>
    </location>
</feature>
<sequence>MGNSGSDLCGTSGILLMVATELLFLTVACSVVNVEQLRRENGLQVLHNAFSRFAGIITDSSSEEDIATMICLNVCRTFTGAAGFPDAEDVVASLETLPSDLMHLLRFKQLLNLNCAVAECVSALCASEALRTKLYAAGMHYHFICNLFAYDATLDEGGVVCAEATNLQAMQNKLARLSCEALASLAGFKPGCSPNKVAVSAFIKLLTPYICDLLETNSYSEVLKQLGNFCETPRFIWNSSMKSELLDYVVKASDLLLKAENPDDSAFRFSYVEEEFCLNDVYVRIYNRQPKYILKDPRSFFMELLDYLGNSLGETERLDAAAEALLNVLNNYPAKVSIIFVNSFCILSIGNFVFLGYRLPSLMTEVLETFIVVGNNSSVCSDLLEAGCGTFLLKLFCCHETLSVRQNAGYLLVKLQSDPLHGPRWTRFISNFIPPVFADMMREGLENSINLFDTQTETPELIWNKQMRILVCQSVCEMEQLFLDSLKSRADKWALPSGFQVPYQYSLSEELIVGGISLRLFISNPAWKLRAPKKFLIDLLNTLLQDCRSESVDESRLQMLNKALALLLHFHPGLCDAVATHGYIPHIVETLGSGINPALQSSLLILYQVVRSQLCVSKMIATECVAHLASALHSVPEMQHVICRTLSALFERGTSSFVADAIKCNLHIRLLELLASDLPATESPSAVKAEIVKTLNCMVACELFGKEVASVLEKSSIWGEFKDQKHDLFISCPSQMRFLPIRAQRQGN</sequence>
<dbReference type="GO" id="GO:0010008">
    <property type="term" value="C:endosome membrane"/>
    <property type="evidence" value="ECO:0007669"/>
    <property type="project" value="TreeGrafter"/>
</dbReference>